<dbReference type="InterPro" id="IPR000535">
    <property type="entry name" value="MSP_dom"/>
</dbReference>
<gene>
    <name evidence="6" type="ORF">CBOVIS_LOCUS7341</name>
</gene>
<dbReference type="GO" id="GO:0005886">
    <property type="term" value="C:plasma membrane"/>
    <property type="evidence" value="ECO:0007669"/>
    <property type="project" value="TreeGrafter"/>
</dbReference>
<dbReference type="Pfam" id="PF00635">
    <property type="entry name" value="Motile_Sperm"/>
    <property type="match status" value="1"/>
</dbReference>
<feature type="compositionally biased region" description="Low complexity" evidence="4">
    <location>
        <begin position="11"/>
        <end position="21"/>
    </location>
</feature>
<keyword evidence="2" id="KW-0206">Cytoskeleton</keyword>
<proteinExistence type="inferred from homology"/>
<dbReference type="AlphaFoldDB" id="A0A8S1EZ79"/>
<feature type="coiled-coil region" evidence="3">
    <location>
        <begin position="229"/>
        <end position="256"/>
    </location>
</feature>
<organism evidence="6 7">
    <name type="scientific">Caenorhabditis bovis</name>
    <dbReference type="NCBI Taxonomy" id="2654633"/>
    <lineage>
        <taxon>Eukaryota</taxon>
        <taxon>Metazoa</taxon>
        <taxon>Ecdysozoa</taxon>
        <taxon>Nematoda</taxon>
        <taxon>Chromadorea</taxon>
        <taxon>Rhabditida</taxon>
        <taxon>Rhabditina</taxon>
        <taxon>Rhabditomorpha</taxon>
        <taxon>Rhabditoidea</taxon>
        <taxon>Rhabditidae</taxon>
        <taxon>Peloderinae</taxon>
        <taxon>Caenorhabditis</taxon>
    </lineage>
</organism>
<reference evidence="6 7" key="1">
    <citation type="submission" date="2020-04" db="EMBL/GenBank/DDBJ databases">
        <authorList>
            <person name="Laetsch R D."/>
            <person name="Stevens L."/>
            <person name="Kumar S."/>
            <person name="Blaxter L. M."/>
        </authorList>
    </citation>
    <scope>NUCLEOTIDE SEQUENCE [LARGE SCALE GENOMIC DNA]</scope>
</reference>
<comment type="similarity">
    <text evidence="1">Belongs to the VAMP-associated protein (VAP) (TC 9.B.17) family.</text>
</comment>
<dbReference type="SUPFAM" id="SSF49354">
    <property type="entry name" value="PapD-like"/>
    <property type="match status" value="1"/>
</dbReference>
<evidence type="ECO:0000256" key="1">
    <source>
        <dbReference type="ARBA" id="ARBA00008932"/>
    </source>
</evidence>
<feature type="region of interest" description="Disordered" evidence="4">
    <location>
        <begin position="156"/>
        <end position="182"/>
    </location>
</feature>
<comment type="function">
    <text evidence="2">Central component in molecular interactions underlying sperm crawling. Forms an extensive filament system that extends from sperm villipoda, along the leading edge of the pseudopod.</text>
</comment>
<feature type="compositionally biased region" description="Pro residues" evidence="4">
    <location>
        <begin position="22"/>
        <end position="32"/>
    </location>
</feature>
<dbReference type="Proteomes" id="UP000494206">
    <property type="component" value="Unassembled WGS sequence"/>
</dbReference>
<dbReference type="EMBL" id="CADEPM010000004">
    <property type="protein sequence ID" value="CAB3405106.1"/>
    <property type="molecule type" value="Genomic_DNA"/>
</dbReference>
<keyword evidence="7" id="KW-1185">Reference proteome</keyword>
<sequence length="275" mass="30561">MSNDNSSQSKLIPSPTITLTPVVPPPPPTPTPGAPKFITVNPPNILIEAFKGAVERSIEIKNISQFRLAFRVRTNGPTRYLACPNKGFLAIGDKVLVKLTLMDARRYQANHAFLVQAMPAYGSHSDRSLVWKSPPPGSIYSFKVDVLHQSRLDKFRNLPPGVSRPRSPADLSSPGRVSSTTDVVINPPGDQGDHGEYSAQVAEQTEILRKLLLEKQQKTAEMVGVLNEIKTFEVELDRQTQLVNELQERIKGGELQFSNEIRNELERTKPNTDNF</sequence>
<protein>
    <recommendedName>
        <fullName evidence="2">Major sperm protein</fullName>
    </recommendedName>
</protein>
<feature type="region of interest" description="Disordered" evidence="4">
    <location>
        <begin position="1"/>
        <end position="32"/>
    </location>
</feature>
<evidence type="ECO:0000256" key="2">
    <source>
        <dbReference type="RuleBase" id="RU003425"/>
    </source>
</evidence>
<evidence type="ECO:0000259" key="5">
    <source>
        <dbReference type="PROSITE" id="PS50202"/>
    </source>
</evidence>
<dbReference type="PANTHER" id="PTHR10809">
    <property type="entry name" value="VESICLE-ASSOCIATED MEMBRANE PROTEIN-ASSOCIATED PROTEIN"/>
    <property type="match status" value="1"/>
</dbReference>
<feature type="compositionally biased region" description="Polar residues" evidence="4">
    <location>
        <begin position="1"/>
        <end position="10"/>
    </location>
</feature>
<dbReference type="InterPro" id="IPR013783">
    <property type="entry name" value="Ig-like_fold"/>
</dbReference>
<evidence type="ECO:0000313" key="6">
    <source>
        <dbReference type="EMBL" id="CAB3405106.1"/>
    </source>
</evidence>
<dbReference type="Gene3D" id="2.60.40.10">
    <property type="entry name" value="Immunoglobulins"/>
    <property type="match status" value="1"/>
</dbReference>
<dbReference type="InterPro" id="IPR008962">
    <property type="entry name" value="PapD-like_sf"/>
</dbReference>
<evidence type="ECO:0000313" key="7">
    <source>
        <dbReference type="Proteomes" id="UP000494206"/>
    </source>
</evidence>
<dbReference type="GO" id="GO:0005789">
    <property type="term" value="C:endoplasmic reticulum membrane"/>
    <property type="evidence" value="ECO:0007669"/>
    <property type="project" value="InterPro"/>
</dbReference>
<keyword evidence="3" id="KW-0175">Coiled coil</keyword>
<dbReference type="InterPro" id="IPR016763">
    <property type="entry name" value="VAP"/>
</dbReference>
<dbReference type="PANTHER" id="PTHR10809:SF164">
    <property type="entry name" value="MAJOR SPERM PROTEIN"/>
    <property type="match status" value="1"/>
</dbReference>
<keyword evidence="2" id="KW-0963">Cytoplasm</keyword>
<dbReference type="GO" id="GO:0061817">
    <property type="term" value="P:endoplasmic reticulum-plasma membrane tethering"/>
    <property type="evidence" value="ECO:0007669"/>
    <property type="project" value="TreeGrafter"/>
</dbReference>
<accession>A0A8S1EZ79</accession>
<evidence type="ECO:0000256" key="4">
    <source>
        <dbReference type="SAM" id="MobiDB-lite"/>
    </source>
</evidence>
<dbReference type="GO" id="GO:0033149">
    <property type="term" value="F:FFAT motif binding"/>
    <property type="evidence" value="ECO:0007669"/>
    <property type="project" value="TreeGrafter"/>
</dbReference>
<name>A0A8S1EZ79_9PELO</name>
<dbReference type="PROSITE" id="PS50202">
    <property type="entry name" value="MSP"/>
    <property type="match status" value="1"/>
</dbReference>
<feature type="domain" description="MSP" evidence="5">
    <location>
        <begin position="16"/>
        <end position="149"/>
    </location>
</feature>
<evidence type="ECO:0000256" key="3">
    <source>
        <dbReference type="SAM" id="Coils"/>
    </source>
</evidence>
<dbReference type="OrthoDB" id="264603at2759"/>
<dbReference type="GO" id="GO:0090158">
    <property type="term" value="P:endoplasmic reticulum membrane organization"/>
    <property type="evidence" value="ECO:0007669"/>
    <property type="project" value="TreeGrafter"/>
</dbReference>
<comment type="caution">
    <text evidence="6">The sequence shown here is derived from an EMBL/GenBank/DDBJ whole genome shotgun (WGS) entry which is preliminary data.</text>
</comment>